<evidence type="ECO:0000256" key="1">
    <source>
        <dbReference type="SAM" id="MobiDB-lite"/>
    </source>
</evidence>
<proteinExistence type="predicted"/>
<evidence type="ECO:0000313" key="2">
    <source>
        <dbReference type="EMBL" id="CAH2010457.1"/>
    </source>
</evidence>
<dbReference type="OrthoDB" id="6767550at2759"/>
<dbReference type="AlphaFoldDB" id="A0A9P0M767"/>
<comment type="caution">
    <text evidence="2">The sequence shown here is derived from an EMBL/GenBank/DDBJ whole genome shotgun (WGS) entry which is preliminary data.</text>
</comment>
<organism evidence="2 3">
    <name type="scientific">Acanthoscelides obtectus</name>
    <name type="common">Bean weevil</name>
    <name type="synonym">Bruchus obtectus</name>
    <dbReference type="NCBI Taxonomy" id="200917"/>
    <lineage>
        <taxon>Eukaryota</taxon>
        <taxon>Metazoa</taxon>
        <taxon>Ecdysozoa</taxon>
        <taxon>Arthropoda</taxon>
        <taxon>Hexapoda</taxon>
        <taxon>Insecta</taxon>
        <taxon>Pterygota</taxon>
        <taxon>Neoptera</taxon>
        <taxon>Endopterygota</taxon>
        <taxon>Coleoptera</taxon>
        <taxon>Polyphaga</taxon>
        <taxon>Cucujiformia</taxon>
        <taxon>Chrysomeloidea</taxon>
        <taxon>Chrysomelidae</taxon>
        <taxon>Bruchinae</taxon>
        <taxon>Bruchini</taxon>
        <taxon>Acanthoscelides</taxon>
    </lineage>
</organism>
<feature type="non-terminal residue" evidence="2">
    <location>
        <position position="540"/>
    </location>
</feature>
<keyword evidence="3" id="KW-1185">Reference proteome</keyword>
<dbReference type="EMBL" id="CAKOFQ010007973">
    <property type="protein sequence ID" value="CAH2010457.1"/>
    <property type="molecule type" value="Genomic_DNA"/>
</dbReference>
<accession>A0A9P0M767</accession>
<name>A0A9P0M767_ACAOB</name>
<protein>
    <submittedName>
        <fullName evidence="2">Uncharacterized protein</fullName>
    </submittedName>
</protein>
<sequence>IYFISVTGASKSYICNFVHSLYSDLICASNYSVVGLSETWLDISVDADTFKLPGYNLSYKTQETLQYYRNLRNLLNFSIQPEKKAFSQSKSKLSSKEFWSAEDIERVLIERITLSINLAYVELASDASRLLLDFYHKYSVIRRDLLILNLRKDLKETLTNVSADGWLFGKDLGERIKATKDIEKSGLDLKPTRVSRPSTSFKQPAKQVPENFHRPPRRTQRGNIRGGRPIKIPNPSQSFQKRPHQTQRRTSDQDRRRRQDVHLHFLLYNFDGTIHIGVPPPVKSFRSEDALIMYPCKWTTSISSLVNQCSVRHSTSMSSSTRKASNSSIFLLRDLTFICRIFTSCCLGFPLPYFGAAGSENGLLGCPLATDPDINIYQCHHEEQKFFTLSLVTSGARPDKNKDDTLDAGLRLHIFTLEPLKGSGRLDLSTGISSSKAYIQENAQDPFITLYFHIITSLISTTIRDPASESHLLNRFLAPATCRSPAVNTCANADEHGLKGSEGRSSTLDTWAAQAAALLRLRCRRGNNSHTPSPELVVAV</sequence>
<reference evidence="2" key="1">
    <citation type="submission" date="2022-03" db="EMBL/GenBank/DDBJ databases">
        <authorList>
            <person name="Sayadi A."/>
        </authorList>
    </citation>
    <scope>NUCLEOTIDE SEQUENCE</scope>
</reference>
<evidence type="ECO:0000313" key="3">
    <source>
        <dbReference type="Proteomes" id="UP001152888"/>
    </source>
</evidence>
<dbReference type="Proteomes" id="UP001152888">
    <property type="component" value="Unassembled WGS sequence"/>
</dbReference>
<feature type="region of interest" description="Disordered" evidence="1">
    <location>
        <begin position="187"/>
        <end position="256"/>
    </location>
</feature>
<gene>
    <name evidence="2" type="ORF">ACAOBT_LOCUS31538</name>
</gene>